<proteinExistence type="inferred from homology"/>
<comment type="similarity">
    <text evidence="1">Belongs to the short-chain dehydrogenases/reductases (SDR) family.</text>
</comment>
<dbReference type="GO" id="GO:0016491">
    <property type="term" value="F:oxidoreductase activity"/>
    <property type="evidence" value="ECO:0007669"/>
    <property type="project" value="UniProtKB-KW"/>
</dbReference>
<dbReference type="Proteomes" id="UP000002215">
    <property type="component" value="Chromosome"/>
</dbReference>
<dbReference type="SMART" id="SM00822">
    <property type="entry name" value="PKS_KR"/>
    <property type="match status" value="1"/>
</dbReference>
<organism evidence="4 5">
    <name type="scientific">Chitinophaga pinensis (strain ATCC 43595 / DSM 2588 / LMG 13176 / NBRC 15968 / NCIMB 11800 / UQM 2034)</name>
    <dbReference type="NCBI Taxonomy" id="485918"/>
    <lineage>
        <taxon>Bacteria</taxon>
        <taxon>Pseudomonadati</taxon>
        <taxon>Bacteroidota</taxon>
        <taxon>Chitinophagia</taxon>
        <taxon>Chitinophagales</taxon>
        <taxon>Chitinophagaceae</taxon>
        <taxon>Chitinophaga</taxon>
    </lineage>
</organism>
<dbReference type="Pfam" id="PF00106">
    <property type="entry name" value="adh_short"/>
    <property type="match status" value="1"/>
</dbReference>
<dbReference type="PRINTS" id="PR00081">
    <property type="entry name" value="GDHRDH"/>
</dbReference>
<evidence type="ECO:0000256" key="2">
    <source>
        <dbReference type="ARBA" id="ARBA00023002"/>
    </source>
</evidence>
<dbReference type="KEGG" id="cpi:Cpin_3142"/>
<dbReference type="RefSeq" id="WP_012790785.1">
    <property type="nucleotide sequence ID" value="NC_013132.1"/>
</dbReference>
<evidence type="ECO:0000313" key="5">
    <source>
        <dbReference type="Proteomes" id="UP000002215"/>
    </source>
</evidence>
<dbReference type="OrthoDB" id="597510at2"/>
<dbReference type="AlphaFoldDB" id="A0A979G4F5"/>
<evidence type="ECO:0000313" key="4">
    <source>
        <dbReference type="EMBL" id="ACU60609.1"/>
    </source>
</evidence>
<dbReference type="PANTHER" id="PTHR24320">
    <property type="entry name" value="RETINOL DEHYDROGENASE"/>
    <property type="match status" value="1"/>
</dbReference>
<dbReference type="EMBL" id="CP001699">
    <property type="protein sequence ID" value="ACU60609.1"/>
    <property type="molecule type" value="Genomic_DNA"/>
</dbReference>
<accession>A0A979G4F5</accession>
<dbReference type="Gene3D" id="3.40.50.720">
    <property type="entry name" value="NAD(P)-binding Rossmann-like Domain"/>
    <property type="match status" value="1"/>
</dbReference>
<evidence type="ECO:0000259" key="3">
    <source>
        <dbReference type="SMART" id="SM00822"/>
    </source>
</evidence>
<sequence>MAKTVSKSTSDKKNYIITGPTSGIGYATALELAKHGNVILMGRNPDKLNQVKEEIVKAGHQAVTVVCDMSDLKSIQQAVAKIIQLNVPIAGLLNNAGVMLTKPGKNAQGWDLTYATNYLGAFALTEALAPYLSDGANVAFISSAIEDPERKPAKAMGMKGARFISVAASANGEWLADGSKLGGIDAYATSKQCVLAAALYFARENPRLHFNAIEPGITRGTRLGGANPVVQFIFGHLMAIIPPFSHYASTPRKSAKVITRVLTDDSNTSGVYFDEKAQPMRGSILAHDPVFQEKVVHETRAFLAKFF</sequence>
<reference evidence="4 5" key="2">
    <citation type="journal article" date="2010" name="Stand. Genomic Sci.">
        <title>Complete genome sequence of Chitinophaga pinensis type strain (UQM 2034).</title>
        <authorList>
            <person name="Glavina Del Rio T."/>
            <person name="Abt B."/>
            <person name="Spring S."/>
            <person name="Lapidus A."/>
            <person name="Nolan M."/>
            <person name="Tice H."/>
            <person name="Copeland A."/>
            <person name="Cheng J.F."/>
            <person name="Chen F."/>
            <person name="Bruce D."/>
            <person name="Goodwin L."/>
            <person name="Pitluck S."/>
            <person name="Ivanova N."/>
            <person name="Mavromatis K."/>
            <person name="Mikhailova N."/>
            <person name="Pati A."/>
            <person name="Chen A."/>
            <person name="Palaniappan K."/>
            <person name="Land M."/>
            <person name="Hauser L."/>
            <person name="Chang Y.J."/>
            <person name="Jeffries C.D."/>
            <person name="Chain P."/>
            <person name="Saunders E."/>
            <person name="Detter J.C."/>
            <person name="Brettin T."/>
            <person name="Rohde M."/>
            <person name="Goker M."/>
            <person name="Bristow J."/>
            <person name="Eisen J.A."/>
            <person name="Markowitz V."/>
            <person name="Hugenholtz P."/>
            <person name="Kyrpides N.C."/>
            <person name="Klenk H.P."/>
            <person name="Lucas S."/>
        </authorList>
    </citation>
    <scope>NUCLEOTIDE SEQUENCE [LARGE SCALE GENOMIC DNA]</scope>
    <source>
        <strain evidence="5">ATCC 43595 / DSM 2588 / LMG 13176 / NBRC 15968 / NCIMB 11800 / UQM 2034</strain>
    </source>
</reference>
<dbReference type="InterPro" id="IPR057326">
    <property type="entry name" value="KR_dom"/>
</dbReference>
<dbReference type="InterPro" id="IPR036291">
    <property type="entry name" value="NAD(P)-bd_dom_sf"/>
</dbReference>
<reference evidence="5" key="1">
    <citation type="submission" date="2009-08" db="EMBL/GenBank/DDBJ databases">
        <title>The complete genome of Chitinophaga pinensis DSM 2588.</title>
        <authorList>
            <consortium name="US DOE Joint Genome Institute (JGI-PGF)"/>
            <person name="Lucas S."/>
            <person name="Copeland A."/>
            <person name="Lapidus A."/>
            <person name="Glavina del Rio T."/>
            <person name="Dalin E."/>
            <person name="Tice H."/>
            <person name="Bruce D."/>
            <person name="Goodwin L."/>
            <person name="Pitluck S."/>
            <person name="Kyrpides N."/>
            <person name="Mavromatis K."/>
            <person name="Ivanova N."/>
            <person name="Mikhailova N."/>
            <person name="Sims D."/>
            <person name="Meinche L."/>
            <person name="Brettin T."/>
            <person name="Detter J.C."/>
            <person name="Han C."/>
            <person name="Larimer F."/>
            <person name="Land M."/>
            <person name="Hauser L."/>
            <person name="Markowitz V."/>
            <person name="Cheng J.-F."/>
            <person name="Hugenholtz P."/>
            <person name="Woyke T."/>
            <person name="Wu D."/>
            <person name="Spring S."/>
            <person name="Klenk H.-P."/>
            <person name="Eisen J.A."/>
        </authorList>
    </citation>
    <scope>NUCLEOTIDE SEQUENCE [LARGE SCALE GENOMIC DNA]</scope>
    <source>
        <strain evidence="5">ATCC 43595 / DSM 2588 / LMG 13176 / NBRC 15968 / NCIMB 11800 / UQM 2034</strain>
    </source>
</reference>
<name>A0A979G4F5_CHIPD</name>
<feature type="domain" description="Ketoreductase" evidence="3">
    <location>
        <begin position="13"/>
        <end position="216"/>
    </location>
</feature>
<dbReference type="SUPFAM" id="SSF51735">
    <property type="entry name" value="NAD(P)-binding Rossmann-fold domains"/>
    <property type="match status" value="1"/>
</dbReference>
<gene>
    <name evidence="4" type="ordered locus">Cpin_3142</name>
</gene>
<dbReference type="InterPro" id="IPR002347">
    <property type="entry name" value="SDR_fam"/>
</dbReference>
<keyword evidence="2" id="KW-0560">Oxidoreductase</keyword>
<dbReference type="PANTHER" id="PTHR24320:SF148">
    <property type="entry name" value="NAD(P)-BINDING ROSSMANN-FOLD SUPERFAMILY PROTEIN"/>
    <property type="match status" value="1"/>
</dbReference>
<evidence type="ECO:0000256" key="1">
    <source>
        <dbReference type="ARBA" id="ARBA00006484"/>
    </source>
</evidence>
<protein>
    <submittedName>
        <fullName evidence="4">Short-chain dehydrogenase/reductase SDR</fullName>
    </submittedName>
</protein>